<dbReference type="SUPFAM" id="SSF55486">
    <property type="entry name" value="Metalloproteases ('zincins'), catalytic domain"/>
    <property type="match status" value="1"/>
</dbReference>
<dbReference type="EMBL" id="JAGKQQ010000001">
    <property type="protein sequence ID" value="MBP3959682.1"/>
    <property type="molecule type" value="Genomic_DNA"/>
</dbReference>
<dbReference type="CDD" id="cd12952">
    <property type="entry name" value="MMP_ACEL2062"/>
    <property type="match status" value="1"/>
</dbReference>
<evidence type="ECO:0000313" key="2">
    <source>
        <dbReference type="Proteomes" id="UP000676565"/>
    </source>
</evidence>
<keyword evidence="2" id="KW-1185">Reference proteome</keyword>
<reference evidence="1 2" key="1">
    <citation type="submission" date="2021-04" db="EMBL/GenBank/DDBJ databases">
        <authorList>
            <person name="Ivanova A."/>
        </authorList>
    </citation>
    <scope>NUCLEOTIDE SEQUENCE [LARGE SCALE GENOMIC DNA]</scope>
    <source>
        <strain evidence="1 2">G18</strain>
    </source>
</reference>
<dbReference type="InterPro" id="IPR010428">
    <property type="entry name" value="Zincin_1"/>
</dbReference>
<organism evidence="1 2">
    <name type="scientific">Gemmata palustris</name>
    <dbReference type="NCBI Taxonomy" id="2822762"/>
    <lineage>
        <taxon>Bacteria</taxon>
        <taxon>Pseudomonadati</taxon>
        <taxon>Planctomycetota</taxon>
        <taxon>Planctomycetia</taxon>
        <taxon>Gemmatales</taxon>
        <taxon>Gemmataceae</taxon>
        <taxon>Gemmata</taxon>
    </lineage>
</organism>
<dbReference type="InterPro" id="IPR038555">
    <property type="entry name" value="Zincin_1_sf"/>
</dbReference>
<evidence type="ECO:0000313" key="1">
    <source>
        <dbReference type="EMBL" id="MBP3959682.1"/>
    </source>
</evidence>
<name>A0ABS5C1Z3_9BACT</name>
<proteinExistence type="predicted"/>
<gene>
    <name evidence="1" type="ORF">J8F10_30925</name>
</gene>
<protein>
    <submittedName>
        <fullName evidence="1">Metallopeptidase family protein</fullName>
    </submittedName>
</protein>
<dbReference type="Gene3D" id="3.30.2010.20">
    <property type="match status" value="1"/>
</dbReference>
<sequence>MGMSMKKFAGVVRSAIDSLPNEIKRHLENVVIDVEEEPSDEFLREAGFTDEEIEDGDSLYGYFMPLEGAAASEMLENPNRILIFRNPLEDDFPDPHELRIEIRKTVIHEIAHHFGWSDRDLERFDDNPDPFG</sequence>
<dbReference type="Pfam" id="PF06262">
    <property type="entry name" value="Zincin_1"/>
    <property type="match status" value="1"/>
</dbReference>
<comment type="caution">
    <text evidence="1">The sequence shown here is derived from an EMBL/GenBank/DDBJ whole genome shotgun (WGS) entry which is preliminary data.</text>
</comment>
<dbReference type="RefSeq" id="WP_210660419.1">
    <property type="nucleotide sequence ID" value="NZ_JAGKQQ010000001.1"/>
</dbReference>
<accession>A0ABS5C1Z3</accession>
<dbReference type="Proteomes" id="UP000676565">
    <property type="component" value="Unassembled WGS sequence"/>
</dbReference>